<sequence>MAKLSKAPVFYTVVQVLHSPILKLDALIPELQDQLRKEGFPGYSASIQTGFEVKADPTGTTEPKISQKQTIAHVFASRDSTHSIVLREQSLSYQTVEFDSMSVFERALAKAIEVTSRILEPDSYTRIGMRLLDAVAHPSDDLTRYIRPEFLGLVGTLGDEWDADYTFNETLLIKEERRIKARVLSRSTQLSYPADLIHIAPPIPERFRGIEGVHAMIDSDAIFGGQNGFAREFDGAEILTHLKALKSDLSEVFRSIVTPEALEDWK</sequence>
<reference evidence="1 2" key="1">
    <citation type="submission" date="2018-10" db="EMBL/GenBank/DDBJ databases">
        <title>Comparative analysis of microorganisms from saline springs in Andes Mountain Range, Colombia.</title>
        <authorList>
            <person name="Rubin E."/>
        </authorList>
    </citation>
    <scope>NUCLEOTIDE SEQUENCE [LARGE SCALE GENOMIC DNA]</scope>
    <source>
        <strain evidence="1 2">USBA GBX 843</strain>
    </source>
</reference>
<proteinExistence type="predicted"/>
<accession>A0A498CLE7</accession>
<comment type="caution">
    <text evidence="1">The sequence shown here is derived from an EMBL/GenBank/DDBJ whole genome shotgun (WGS) entry which is preliminary data.</text>
</comment>
<dbReference type="EMBL" id="RCDC01000004">
    <property type="protein sequence ID" value="RLK57420.1"/>
    <property type="molecule type" value="Genomic_DNA"/>
</dbReference>
<name>A0A498CLE7_9GAMM</name>
<dbReference type="AlphaFoldDB" id="A0A498CLE7"/>
<dbReference type="Proteomes" id="UP000274786">
    <property type="component" value="Unassembled WGS sequence"/>
</dbReference>
<dbReference type="RefSeq" id="WP_121040153.1">
    <property type="nucleotide sequence ID" value="NZ_RCDC01000004.1"/>
</dbReference>
<dbReference type="InterPro" id="IPR026349">
    <property type="entry name" value="CHP04255"/>
</dbReference>
<dbReference type="NCBIfam" id="TIGR04255">
    <property type="entry name" value="sporadTIGR04255"/>
    <property type="match status" value="1"/>
</dbReference>
<organism evidence="1 2">
    <name type="scientific">Stenotrophomonas rhizophila</name>
    <dbReference type="NCBI Taxonomy" id="216778"/>
    <lineage>
        <taxon>Bacteria</taxon>
        <taxon>Pseudomonadati</taxon>
        <taxon>Pseudomonadota</taxon>
        <taxon>Gammaproteobacteria</taxon>
        <taxon>Lysobacterales</taxon>
        <taxon>Lysobacteraceae</taxon>
        <taxon>Stenotrophomonas</taxon>
    </lineage>
</organism>
<evidence type="ECO:0000313" key="1">
    <source>
        <dbReference type="EMBL" id="RLK57420.1"/>
    </source>
</evidence>
<evidence type="ECO:0000313" key="2">
    <source>
        <dbReference type="Proteomes" id="UP000274786"/>
    </source>
</evidence>
<protein>
    <submittedName>
        <fullName evidence="1">Uncharacterized protein (TIGR04255 family)</fullName>
    </submittedName>
</protein>
<dbReference type="OrthoDB" id="5793884at2"/>
<gene>
    <name evidence="1" type="ORF">BCL79_1826</name>
</gene>